<protein>
    <submittedName>
        <fullName evidence="2">Uncharacterized protein</fullName>
    </submittedName>
</protein>
<dbReference type="WBParaSite" id="nRc.2.0.1.t05927-RA">
    <property type="protein sequence ID" value="nRc.2.0.1.t05927-RA"/>
    <property type="gene ID" value="nRc.2.0.1.g05927"/>
</dbReference>
<name>A0A915HWJ7_ROMCU</name>
<proteinExistence type="predicted"/>
<dbReference type="Proteomes" id="UP000887565">
    <property type="component" value="Unplaced"/>
</dbReference>
<reference evidence="2" key="1">
    <citation type="submission" date="2022-11" db="UniProtKB">
        <authorList>
            <consortium name="WormBaseParasite"/>
        </authorList>
    </citation>
    <scope>IDENTIFICATION</scope>
</reference>
<accession>A0A915HWJ7</accession>
<keyword evidence="1" id="KW-1185">Reference proteome</keyword>
<sequence length="117" mass="12852">MRFDIYNRRWPGSQPILPDLRLSKWPSSVESDTLNDAIGACPKCWRSPFKGTFTAPIMDIAPTPMPVAGPNIPTALVLAMLPPPVPAVGIFVKRGRTRLIDARDPVRIAIKYVCTGP</sequence>
<evidence type="ECO:0000313" key="1">
    <source>
        <dbReference type="Proteomes" id="UP000887565"/>
    </source>
</evidence>
<evidence type="ECO:0000313" key="2">
    <source>
        <dbReference type="WBParaSite" id="nRc.2.0.1.t05927-RA"/>
    </source>
</evidence>
<dbReference type="AlphaFoldDB" id="A0A915HWJ7"/>
<organism evidence="1 2">
    <name type="scientific">Romanomermis culicivorax</name>
    <name type="common">Nematode worm</name>
    <dbReference type="NCBI Taxonomy" id="13658"/>
    <lineage>
        <taxon>Eukaryota</taxon>
        <taxon>Metazoa</taxon>
        <taxon>Ecdysozoa</taxon>
        <taxon>Nematoda</taxon>
        <taxon>Enoplea</taxon>
        <taxon>Dorylaimia</taxon>
        <taxon>Mermithida</taxon>
        <taxon>Mermithoidea</taxon>
        <taxon>Mermithidae</taxon>
        <taxon>Romanomermis</taxon>
    </lineage>
</organism>